<accession>A0A8X6FEW0</accession>
<proteinExistence type="predicted"/>
<dbReference type="EMBL" id="BMAO01021902">
    <property type="protein sequence ID" value="GFQ78293.1"/>
    <property type="molecule type" value="Genomic_DNA"/>
</dbReference>
<evidence type="ECO:0000256" key="1">
    <source>
        <dbReference type="SAM" id="MobiDB-lite"/>
    </source>
</evidence>
<gene>
    <name evidence="2" type="ORF">TNCT_250291</name>
</gene>
<name>A0A8X6FEW0_TRICU</name>
<comment type="caution">
    <text evidence="2">The sequence shown here is derived from an EMBL/GenBank/DDBJ whole genome shotgun (WGS) entry which is preliminary data.</text>
</comment>
<protein>
    <submittedName>
        <fullName evidence="2">Uncharacterized protein</fullName>
    </submittedName>
</protein>
<feature type="compositionally biased region" description="Acidic residues" evidence="1">
    <location>
        <begin position="33"/>
        <end position="43"/>
    </location>
</feature>
<evidence type="ECO:0000313" key="3">
    <source>
        <dbReference type="Proteomes" id="UP000887116"/>
    </source>
</evidence>
<dbReference type="AlphaFoldDB" id="A0A8X6FEW0"/>
<feature type="region of interest" description="Disordered" evidence="1">
    <location>
        <begin position="25"/>
        <end position="48"/>
    </location>
</feature>
<reference evidence="2" key="1">
    <citation type="submission" date="2020-07" db="EMBL/GenBank/DDBJ databases">
        <title>Multicomponent nature underlies the extraordinary mechanical properties of spider dragline silk.</title>
        <authorList>
            <person name="Kono N."/>
            <person name="Nakamura H."/>
            <person name="Mori M."/>
            <person name="Yoshida Y."/>
            <person name="Ohtoshi R."/>
            <person name="Malay A.D."/>
            <person name="Moran D.A.P."/>
            <person name="Tomita M."/>
            <person name="Numata K."/>
            <person name="Arakawa K."/>
        </authorList>
    </citation>
    <scope>NUCLEOTIDE SEQUENCE</scope>
</reference>
<keyword evidence="3" id="KW-1185">Reference proteome</keyword>
<dbReference type="Proteomes" id="UP000887116">
    <property type="component" value="Unassembled WGS sequence"/>
</dbReference>
<organism evidence="2 3">
    <name type="scientific">Trichonephila clavata</name>
    <name type="common">Joro spider</name>
    <name type="synonym">Nephila clavata</name>
    <dbReference type="NCBI Taxonomy" id="2740835"/>
    <lineage>
        <taxon>Eukaryota</taxon>
        <taxon>Metazoa</taxon>
        <taxon>Ecdysozoa</taxon>
        <taxon>Arthropoda</taxon>
        <taxon>Chelicerata</taxon>
        <taxon>Arachnida</taxon>
        <taxon>Araneae</taxon>
        <taxon>Araneomorphae</taxon>
        <taxon>Entelegynae</taxon>
        <taxon>Araneoidea</taxon>
        <taxon>Nephilidae</taxon>
        <taxon>Trichonephila</taxon>
    </lineage>
</organism>
<sequence>MSSDRWYQKLWKSFTRMFRVGEQKPSPHVDMSDCMEEEEEEEESTRSTNVELKDARVCAAREELMKDFRDKFESERFQGPLCNG</sequence>
<evidence type="ECO:0000313" key="2">
    <source>
        <dbReference type="EMBL" id="GFQ78293.1"/>
    </source>
</evidence>